<protein>
    <submittedName>
        <fullName evidence="3">S9 family peptidase</fullName>
    </submittedName>
</protein>
<dbReference type="InterPro" id="IPR029058">
    <property type="entry name" value="AB_hydrolase_fold"/>
</dbReference>
<dbReference type="PANTHER" id="PTHR42776">
    <property type="entry name" value="SERINE PEPTIDASE S9 FAMILY MEMBER"/>
    <property type="match status" value="1"/>
</dbReference>
<dbReference type="Gene3D" id="2.120.10.30">
    <property type="entry name" value="TolB, C-terminal domain"/>
    <property type="match status" value="1"/>
</dbReference>
<dbReference type="InterPro" id="IPR011042">
    <property type="entry name" value="6-blade_b-propeller_TolB-like"/>
</dbReference>
<accession>A0A4P6ZJH2</accession>
<keyword evidence="1" id="KW-0378">Hydrolase</keyword>
<name>A0A4P6ZJH2_9LACO</name>
<sequence>MKGVSASDLYQLKSVTQPVSADGRYFFVENAMDQKDNRYLASIASIDHQGNYQIWADGGINTNPQVSSSYLYYVHQTKQGNQLMRMSLSGGQAEPIQVNGSVSQLHLAGDQLYFKVTQNYETPKYPTSQFPQVRTVTKLVNKADGYGWLPNDARYEMCVYSEKSYQVTVLMNSQADFNLQSISPDHQTVLYLQQTNHKMTDINRARGAFAYNVNTHQAKLINHDVPKGVFHTAQYSPDGHWIALIGNDDSYPSVTVNNFWLYDVENDQLSNLTKDHDDVDVGYAGGLSTDFAQQRSNVEMHWLDNGDYLFHAYHHGRSQLYLGHGKQIKLVSDRRREVYDFNIIDARHVILSSSKQSQPCELRVMSLDYDDEKTVYNPNWQYEQDHHYAKAVPFHCQSADKKATIYGWVMPSLKHQAKSPVVLYVHGGPHDAYGDSFFQEFQAIAEHGYSLVYVNPRGSTTYGQKFETAVIGKFGTVDYQDVITGLDAALKQFKHLDGKHVYIAGGSYGGFMSLWAIGHTNRFTAAIAQRPLADWRLQYGVSDIGIRFCDDELGKDLYKDHADELYKKESPITYAMNVKTPLLIQHGEYDMRCPDSLSEEYFTAVKQTGTEVRYLRYPQGFHGVSRHGLPNLRIQRMRDIMSWLDSHLN</sequence>
<evidence type="ECO:0000256" key="1">
    <source>
        <dbReference type="ARBA" id="ARBA00022801"/>
    </source>
</evidence>
<dbReference type="InterPro" id="IPR001375">
    <property type="entry name" value="Peptidase_S9_cat"/>
</dbReference>
<evidence type="ECO:0000259" key="2">
    <source>
        <dbReference type="Pfam" id="PF00326"/>
    </source>
</evidence>
<feature type="domain" description="Peptidase S9 prolyl oligopeptidase catalytic" evidence="2">
    <location>
        <begin position="436"/>
        <end position="649"/>
    </location>
</feature>
<dbReference type="AlphaFoldDB" id="A0A4P6ZJH2"/>
<dbReference type="OrthoDB" id="108903at2"/>
<dbReference type="SUPFAM" id="SSF53474">
    <property type="entry name" value="alpha/beta-Hydrolases"/>
    <property type="match status" value="1"/>
</dbReference>
<evidence type="ECO:0000313" key="3">
    <source>
        <dbReference type="EMBL" id="QBP17764.1"/>
    </source>
</evidence>
<dbReference type="Pfam" id="PF00326">
    <property type="entry name" value="Peptidase_S9"/>
    <property type="match status" value="1"/>
</dbReference>
<dbReference type="KEGG" id="lji:ELX58_00930"/>
<gene>
    <name evidence="3" type="ORF">ELX58_00930</name>
</gene>
<dbReference type="EMBL" id="CP034726">
    <property type="protein sequence ID" value="QBP17764.1"/>
    <property type="molecule type" value="Genomic_DNA"/>
</dbReference>
<dbReference type="Proteomes" id="UP000294321">
    <property type="component" value="Chromosome"/>
</dbReference>
<dbReference type="RefSeq" id="WP_133441309.1">
    <property type="nucleotide sequence ID" value="NZ_CP034726.1"/>
</dbReference>
<proteinExistence type="predicted"/>
<dbReference type="GO" id="GO:0004252">
    <property type="term" value="F:serine-type endopeptidase activity"/>
    <property type="evidence" value="ECO:0007669"/>
    <property type="project" value="TreeGrafter"/>
</dbReference>
<reference evidence="4" key="1">
    <citation type="submission" date="2018-12" db="EMBL/GenBank/DDBJ databases">
        <title>A new species of lactobacillus.</title>
        <authorList>
            <person name="Jian Y."/>
            <person name="Xin L."/>
            <person name="Hong Z.J."/>
            <person name="Ming L.Z."/>
            <person name="Hong X.Z."/>
        </authorList>
    </citation>
    <scope>NUCLEOTIDE SEQUENCE [LARGE SCALE GENOMIC DNA]</scope>
    <source>
        <strain evidence="4">HSLZ-75</strain>
    </source>
</reference>
<dbReference type="Gene3D" id="3.40.50.1820">
    <property type="entry name" value="alpha/beta hydrolase"/>
    <property type="match status" value="1"/>
</dbReference>
<dbReference type="SUPFAM" id="SSF82171">
    <property type="entry name" value="DPP6 N-terminal domain-like"/>
    <property type="match status" value="1"/>
</dbReference>
<evidence type="ECO:0000313" key="4">
    <source>
        <dbReference type="Proteomes" id="UP000294321"/>
    </source>
</evidence>
<keyword evidence="4" id="KW-1185">Reference proteome</keyword>
<organism evidence="3 4">
    <name type="scientific">Acetilactobacillus jinshanensis</name>
    <dbReference type="NCBI Taxonomy" id="1720083"/>
    <lineage>
        <taxon>Bacteria</taxon>
        <taxon>Bacillati</taxon>
        <taxon>Bacillota</taxon>
        <taxon>Bacilli</taxon>
        <taxon>Lactobacillales</taxon>
        <taxon>Lactobacillaceae</taxon>
        <taxon>Acetilactobacillus</taxon>
    </lineage>
</organism>
<dbReference type="GO" id="GO:0006508">
    <property type="term" value="P:proteolysis"/>
    <property type="evidence" value="ECO:0007669"/>
    <property type="project" value="InterPro"/>
</dbReference>
<dbReference type="PANTHER" id="PTHR42776:SF27">
    <property type="entry name" value="DIPEPTIDYL PEPTIDASE FAMILY MEMBER 6"/>
    <property type="match status" value="1"/>
</dbReference>